<dbReference type="CDD" id="cd01164">
    <property type="entry name" value="FruK_PfkB_like"/>
    <property type="match status" value="1"/>
</dbReference>
<evidence type="ECO:0000256" key="3">
    <source>
        <dbReference type="ARBA" id="ARBA00022741"/>
    </source>
</evidence>
<dbReference type="GO" id="GO:0016052">
    <property type="term" value="P:carbohydrate catabolic process"/>
    <property type="evidence" value="ECO:0007669"/>
    <property type="project" value="UniProtKB-ARBA"/>
</dbReference>
<dbReference type="GO" id="GO:2001059">
    <property type="term" value="P:D-tagatose 6-phosphate catabolic process"/>
    <property type="evidence" value="ECO:0007669"/>
    <property type="project" value="UniProtKB-UniPathway"/>
</dbReference>
<dbReference type="SUPFAM" id="SSF53613">
    <property type="entry name" value="Ribokinase-like"/>
    <property type="match status" value="1"/>
</dbReference>
<dbReference type="UniPathway" id="UPA00704">
    <property type="reaction ID" value="UER00715"/>
</dbReference>
<comment type="similarity">
    <text evidence="7">Belongs to the carbohydrate kinase PfkB family. LacC subfamily.</text>
</comment>
<comment type="function">
    <text evidence="8">Catalyzes the ATP-dependent phosphorylation of fructose-l-phosphate to fructose-l,6-bisphosphate.</text>
</comment>
<dbReference type="RefSeq" id="WP_156273335.1">
    <property type="nucleotide sequence ID" value="NZ_CP046244.1"/>
</dbReference>
<accession>A0A6I5ZSG1</accession>
<gene>
    <name evidence="10" type="primary">lacC_2</name>
    <name evidence="10" type="ORF">MGLY_19170</name>
</gene>
<dbReference type="PANTHER" id="PTHR46566">
    <property type="entry name" value="1-PHOSPHOFRUCTOKINASE-RELATED"/>
    <property type="match status" value="1"/>
</dbReference>
<dbReference type="FunFam" id="3.40.1190.20:FF:000001">
    <property type="entry name" value="Phosphofructokinase"/>
    <property type="match status" value="1"/>
</dbReference>
<keyword evidence="2 7" id="KW-0808">Transferase</keyword>
<dbReference type="GO" id="GO:0005988">
    <property type="term" value="P:lactose metabolic process"/>
    <property type="evidence" value="ECO:0007669"/>
    <property type="project" value="UniProtKB-KW"/>
</dbReference>
<dbReference type="InterPro" id="IPR022463">
    <property type="entry name" value="1-PFruKinase"/>
</dbReference>
<dbReference type="GO" id="GO:0005524">
    <property type="term" value="F:ATP binding"/>
    <property type="evidence" value="ECO:0007669"/>
    <property type="project" value="UniProtKB-UniRule"/>
</dbReference>
<organism evidence="10 11">
    <name type="scientific">Neomoorella glycerini</name>
    <dbReference type="NCBI Taxonomy" id="55779"/>
    <lineage>
        <taxon>Bacteria</taxon>
        <taxon>Bacillati</taxon>
        <taxon>Bacillota</taxon>
        <taxon>Clostridia</taxon>
        <taxon>Neomoorellales</taxon>
        <taxon>Neomoorellaceae</taxon>
        <taxon>Neomoorella</taxon>
    </lineage>
</organism>
<keyword evidence="4 8" id="KW-0418">Kinase</keyword>
<name>A0A6I5ZSG1_9FIRM</name>
<keyword evidence="5 7" id="KW-0067">ATP-binding</keyword>
<evidence type="ECO:0000256" key="1">
    <source>
        <dbReference type="ARBA" id="ARBA00005380"/>
    </source>
</evidence>
<keyword evidence="7" id="KW-0423">Lactose metabolism</keyword>
<evidence type="ECO:0000256" key="5">
    <source>
        <dbReference type="ARBA" id="ARBA00022840"/>
    </source>
</evidence>
<dbReference type="PIRSF" id="PIRSF000535">
    <property type="entry name" value="1PFK/6PFK/LacC"/>
    <property type="match status" value="1"/>
</dbReference>
<evidence type="ECO:0000256" key="4">
    <source>
        <dbReference type="ARBA" id="ARBA00022777"/>
    </source>
</evidence>
<sequence length="312" mass="33201">MITTVTVNTAIDKTYIVENFGINGVFRVQRVMAQAGGKGLNVARVVKALGEEVVATGFLGGHNGRFFADNLVAERIKGDFVPIAGETRICLNILDPAGKTQTELLEPGPEVSVEEGEKLREKVRVLARHSRVVTMSGSLAQGLPSDYYAQLIEMAHQEGTKVILDTSGTALLEGLKARPFMVKPNLQEAEALTGKPLNDETARWDFLCRLLNAGVEIAVLSLGEEGALFATGNNFFRVTPPEVQVINTVGCGDAFVAGFAVALARGEDVPDAARLATAAAAANAASLGTGQCNVEVVEKLIAQVELFYTMIK</sequence>
<dbReference type="OrthoDB" id="9801219at2"/>
<comment type="similarity">
    <text evidence="1">Belongs to the carbohydrate kinase pfkB family.</text>
</comment>
<dbReference type="GO" id="GO:0044281">
    <property type="term" value="P:small molecule metabolic process"/>
    <property type="evidence" value="ECO:0007669"/>
    <property type="project" value="UniProtKB-ARBA"/>
</dbReference>
<dbReference type="GO" id="GO:0009024">
    <property type="term" value="F:tagatose-6-phosphate kinase activity"/>
    <property type="evidence" value="ECO:0007669"/>
    <property type="project" value="UniProtKB-EC"/>
</dbReference>
<dbReference type="Proteomes" id="UP000425916">
    <property type="component" value="Chromosome"/>
</dbReference>
<dbReference type="InterPro" id="IPR011611">
    <property type="entry name" value="PfkB_dom"/>
</dbReference>
<keyword evidence="3 7" id="KW-0547">Nucleotide-binding</keyword>
<dbReference type="EMBL" id="CP046244">
    <property type="protein sequence ID" value="QGP92535.1"/>
    <property type="molecule type" value="Genomic_DNA"/>
</dbReference>
<feature type="domain" description="Carbohydrate kinase PfkB" evidence="9">
    <location>
        <begin position="11"/>
        <end position="293"/>
    </location>
</feature>
<evidence type="ECO:0000256" key="8">
    <source>
        <dbReference type="RuleBase" id="RU369061"/>
    </source>
</evidence>
<comment type="pathway">
    <text evidence="7">Carbohydrate metabolism; D-tagatose 6-phosphate degradation; D-glyceraldehyde 3-phosphate and glycerone phosphate from D-tagatose 6-phosphate: step 1/2.</text>
</comment>
<dbReference type="Gene3D" id="3.40.1190.20">
    <property type="match status" value="1"/>
</dbReference>
<dbReference type="AlphaFoldDB" id="A0A6I5ZSG1"/>
<protein>
    <recommendedName>
        <fullName evidence="7">Tagatose-6-phosphate kinase</fullName>
        <ecNumber evidence="7">2.7.1.144</ecNumber>
    </recommendedName>
</protein>
<dbReference type="NCBIfam" id="TIGR03168">
    <property type="entry name" value="1-PFK"/>
    <property type="match status" value="1"/>
</dbReference>
<evidence type="ECO:0000313" key="11">
    <source>
        <dbReference type="Proteomes" id="UP000425916"/>
    </source>
</evidence>
<evidence type="ECO:0000313" key="10">
    <source>
        <dbReference type="EMBL" id="QGP92535.1"/>
    </source>
</evidence>
<dbReference type="Pfam" id="PF00294">
    <property type="entry name" value="PfkB"/>
    <property type="match status" value="1"/>
</dbReference>
<dbReference type="InterPro" id="IPR002173">
    <property type="entry name" value="Carboh/pur_kinase_PfkB_CS"/>
</dbReference>
<evidence type="ECO:0000256" key="2">
    <source>
        <dbReference type="ARBA" id="ARBA00022679"/>
    </source>
</evidence>
<dbReference type="PANTHER" id="PTHR46566:SF5">
    <property type="entry name" value="1-PHOSPHOFRUCTOKINASE"/>
    <property type="match status" value="1"/>
</dbReference>
<proteinExistence type="inferred from homology"/>
<reference evidence="10 11" key="1">
    <citation type="submission" date="2019-11" db="EMBL/GenBank/DDBJ databases">
        <title>Genome sequence of Moorella glycerini DSM11254.</title>
        <authorList>
            <person name="Poehlein A."/>
            <person name="Boeer T."/>
            <person name="Daniel R."/>
        </authorList>
    </citation>
    <scope>NUCLEOTIDE SEQUENCE [LARGE SCALE GENOMIC DNA]</scope>
    <source>
        <strain evidence="10 11">DSM 11254</strain>
    </source>
</reference>
<dbReference type="InterPro" id="IPR029056">
    <property type="entry name" value="Ribokinase-like"/>
</dbReference>
<dbReference type="InterPro" id="IPR017583">
    <property type="entry name" value="Tagatose/fructose_Pkinase"/>
</dbReference>
<evidence type="ECO:0000256" key="6">
    <source>
        <dbReference type="ARBA" id="ARBA00047745"/>
    </source>
</evidence>
<comment type="catalytic activity">
    <reaction evidence="7">
        <text>D-tagatofuranose 6-phosphate + ATP = D-tagatofuranose 1,6-bisphosphate + ADP + H(+)</text>
        <dbReference type="Rhea" id="RHEA:12420"/>
        <dbReference type="ChEBI" id="CHEBI:15378"/>
        <dbReference type="ChEBI" id="CHEBI:30616"/>
        <dbReference type="ChEBI" id="CHEBI:58694"/>
        <dbReference type="ChEBI" id="CHEBI:58695"/>
        <dbReference type="ChEBI" id="CHEBI:456216"/>
        <dbReference type="EC" id="2.7.1.144"/>
    </reaction>
</comment>
<dbReference type="NCBIfam" id="TIGR03828">
    <property type="entry name" value="pfkB"/>
    <property type="match status" value="1"/>
</dbReference>
<dbReference type="PROSITE" id="PS00583">
    <property type="entry name" value="PFKB_KINASES_1"/>
    <property type="match status" value="1"/>
</dbReference>
<evidence type="ECO:0000256" key="7">
    <source>
        <dbReference type="PIRNR" id="PIRNR000535"/>
    </source>
</evidence>
<keyword evidence="11" id="KW-1185">Reference proteome</keyword>
<dbReference type="GO" id="GO:0005829">
    <property type="term" value="C:cytosol"/>
    <property type="evidence" value="ECO:0007669"/>
    <property type="project" value="TreeGrafter"/>
</dbReference>
<dbReference type="GO" id="GO:0008662">
    <property type="term" value="F:1-phosphofructokinase activity"/>
    <property type="evidence" value="ECO:0007669"/>
    <property type="project" value="UniProtKB-UniRule"/>
</dbReference>
<evidence type="ECO:0000259" key="9">
    <source>
        <dbReference type="Pfam" id="PF00294"/>
    </source>
</evidence>
<dbReference type="EC" id="2.7.1.144" evidence="7"/>
<comment type="catalytic activity">
    <reaction evidence="6 8">
        <text>beta-D-fructose 1-phosphate + ATP = beta-D-fructose 1,6-bisphosphate + ADP + H(+)</text>
        <dbReference type="Rhea" id="RHEA:14213"/>
        <dbReference type="ChEBI" id="CHEBI:15378"/>
        <dbReference type="ChEBI" id="CHEBI:30616"/>
        <dbReference type="ChEBI" id="CHEBI:32966"/>
        <dbReference type="ChEBI" id="CHEBI:138881"/>
        <dbReference type="ChEBI" id="CHEBI:456216"/>
        <dbReference type="EC" id="2.7.1.56"/>
    </reaction>
</comment>